<accession>A0AAE1TG28</accession>
<gene>
    <name evidence="2" type="ORF">QN277_000849</name>
</gene>
<feature type="region of interest" description="Disordered" evidence="1">
    <location>
        <begin position="1"/>
        <end position="52"/>
    </location>
</feature>
<organism evidence="2 3">
    <name type="scientific">Acacia crassicarpa</name>
    <name type="common">northern wattle</name>
    <dbReference type="NCBI Taxonomy" id="499986"/>
    <lineage>
        <taxon>Eukaryota</taxon>
        <taxon>Viridiplantae</taxon>
        <taxon>Streptophyta</taxon>
        <taxon>Embryophyta</taxon>
        <taxon>Tracheophyta</taxon>
        <taxon>Spermatophyta</taxon>
        <taxon>Magnoliopsida</taxon>
        <taxon>eudicotyledons</taxon>
        <taxon>Gunneridae</taxon>
        <taxon>Pentapetalae</taxon>
        <taxon>rosids</taxon>
        <taxon>fabids</taxon>
        <taxon>Fabales</taxon>
        <taxon>Fabaceae</taxon>
        <taxon>Caesalpinioideae</taxon>
        <taxon>mimosoid clade</taxon>
        <taxon>Acacieae</taxon>
        <taxon>Acacia</taxon>
    </lineage>
</organism>
<evidence type="ECO:0000313" key="3">
    <source>
        <dbReference type="Proteomes" id="UP001293593"/>
    </source>
</evidence>
<keyword evidence="3" id="KW-1185">Reference proteome</keyword>
<dbReference type="AlphaFoldDB" id="A0AAE1TG28"/>
<sequence length="248" mass="28161">MKRATGSRSNPSTQGQTSSRATAQRSQASSRGQASSQAIDSAQNSDDDVPPIMENAISDIYQNISPPEGFVSAPSAMTREENDKFREAYLHRDFCPIVAVNLSDFFQENHLDLSPWLKQYENFVSISAPYTPHLVCMFYCNMEYDNELGPDGELLEERVTTMVRGVKFTLSTKIINKILKVVNPPPIPEFSYNNQEVFETLRPDKPFPPNQQLRLTFNPGSMSPENRVLWYVYSRNFIQKGGNFTHFT</sequence>
<feature type="compositionally biased region" description="Polar residues" evidence="1">
    <location>
        <begin position="1"/>
        <end position="15"/>
    </location>
</feature>
<name>A0AAE1TG28_9FABA</name>
<comment type="caution">
    <text evidence="2">The sequence shown here is derived from an EMBL/GenBank/DDBJ whole genome shotgun (WGS) entry which is preliminary data.</text>
</comment>
<dbReference type="EMBL" id="JAWXYG010000001">
    <property type="protein sequence ID" value="KAK4283952.1"/>
    <property type="molecule type" value="Genomic_DNA"/>
</dbReference>
<evidence type="ECO:0000256" key="1">
    <source>
        <dbReference type="SAM" id="MobiDB-lite"/>
    </source>
</evidence>
<reference evidence="2" key="1">
    <citation type="submission" date="2023-10" db="EMBL/GenBank/DDBJ databases">
        <title>Chromosome-level genome of the transformable northern wattle, Acacia crassicarpa.</title>
        <authorList>
            <person name="Massaro I."/>
            <person name="Sinha N.R."/>
            <person name="Poethig S."/>
            <person name="Leichty A.R."/>
        </authorList>
    </citation>
    <scope>NUCLEOTIDE SEQUENCE</scope>
    <source>
        <strain evidence="2">Acra3RX</strain>
        <tissue evidence="2">Leaf</tissue>
    </source>
</reference>
<feature type="compositionally biased region" description="Low complexity" evidence="1">
    <location>
        <begin position="16"/>
        <end position="38"/>
    </location>
</feature>
<evidence type="ECO:0000313" key="2">
    <source>
        <dbReference type="EMBL" id="KAK4283952.1"/>
    </source>
</evidence>
<protein>
    <submittedName>
        <fullName evidence="2">Uncharacterized protein</fullName>
    </submittedName>
</protein>
<proteinExistence type="predicted"/>
<dbReference type="Proteomes" id="UP001293593">
    <property type="component" value="Unassembled WGS sequence"/>
</dbReference>